<dbReference type="PANTHER" id="PTHR36179:SF2">
    <property type="entry name" value="LUD DOMAIN-CONTAINING PROTEIN"/>
    <property type="match status" value="1"/>
</dbReference>
<dbReference type="GeneID" id="31355902"/>
<name>D3AW94_HETP5</name>
<dbReference type="EMBL" id="ADBJ01000002">
    <property type="protein sequence ID" value="EFA86567.1"/>
    <property type="molecule type" value="Genomic_DNA"/>
</dbReference>
<organism evidence="2 3">
    <name type="scientific">Heterostelium pallidum (strain ATCC 26659 / Pp 5 / PN500)</name>
    <name type="common">Cellular slime mold</name>
    <name type="synonym">Polysphondylium pallidum</name>
    <dbReference type="NCBI Taxonomy" id="670386"/>
    <lineage>
        <taxon>Eukaryota</taxon>
        <taxon>Amoebozoa</taxon>
        <taxon>Evosea</taxon>
        <taxon>Eumycetozoa</taxon>
        <taxon>Dictyostelia</taxon>
        <taxon>Acytosteliales</taxon>
        <taxon>Acytosteliaceae</taxon>
        <taxon>Heterostelium</taxon>
    </lineage>
</organism>
<feature type="domain" description="LUD" evidence="1">
    <location>
        <begin position="30"/>
        <end position="216"/>
    </location>
</feature>
<dbReference type="Pfam" id="PF02589">
    <property type="entry name" value="LUD_dom"/>
    <property type="match status" value="1"/>
</dbReference>
<proteinExistence type="predicted"/>
<sequence>MLTFAQLPSHKPDFKVDNKYRKMPSKDVVENTAKKLRENQFKVDIVNTEKEALDLVIKSIPKESSVMNCGSVTLSEIGLLDYLKDDKHGWRNLHVAILNEKDPAKQTELRRFSMASDYFLCSLPAVTKEGVIYSCDASGSRTGAMPFAAKNVVCIVGTQKIVENDQEAERRIWDFCLPCESVRSNYAYKVPGSQVQNLIRIANSNMAKERIHIIFVNKELGY</sequence>
<gene>
    <name evidence="2" type="primary">3B-2</name>
    <name evidence="2" type="ORF">PPL_00368</name>
</gene>
<comment type="caution">
    <text evidence="2">The sequence shown here is derived from an EMBL/GenBank/DDBJ whole genome shotgun (WGS) entry which is preliminary data.</text>
</comment>
<keyword evidence="3" id="KW-1185">Reference proteome</keyword>
<evidence type="ECO:0000313" key="2">
    <source>
        <dbReference type="EMBL" id="EFA86567.1"/>
    </source>
</evidence>
<dbReference type="Proteomes" id="UP000001396">
    <property type="component" value="Unassembled WGS sequence"/>
</dbReference>
<dbReference type="InterPro" id="IPR003741">
    <property type="entry name" value="LUD_dom"/>
</dbReference>
<dbReference type="RefSeq" id="XP_020438672.1">
    <property type="nucleotide sequence ID" value="XM_020571398.1"/>
</dbReference>
<accession>D3AW94</accession>
<dbReference type="PANTHER" id="PTHR36179">
    <property type="entry name" value="LUD_DOM DOMAIN-CONTAINING PROTEIN"/>
    <property type="match status" value="1"/>
</dbReference>
<evidence type="ECO:0000259" key="1">
    <source>
        <dbReference type="Pfam" id="PF02589"/>
    </source>
</evidence>
<dbReference type="InParanoid" id="D3AW94"/>
<dbReference type="OMA" id="RACRIYS"/>
<protein>
    <submittedName>
        <fullName evidence="2">Prespore-specific protein</fullName>
    </submittedName>
</protein>
<evidence type="ECO:0000313" key="3">
    <source>
        <dbReference type="Proteomes" id="UP000001396"/>
    </source>
</evidence>
<reference evidence="2 3" key="1">
    <citation type="journal article" date="2011" name="Genome Res.">
        <title>Phylogeny-wide analysis of social amoeba genomes highlights ancient origins for complex intercellular communication.</title>
        <authorList>
            <person name="Heidel A.J."/>
            <person name="Lawal H.M."/>
            <person name="Felder M."/>
            <person name="Schilde C."/>
            <person name="Helps N.R."/>
            <person name="Tunggal B."/>
            <person name="Rivero F."/>
            <person name="John U."/>
            <person name="Schleicher M."/>
            <person name="Eichinger L."/>
            <person name="Platzer M."/>
            <person name="Noegel A.A."/>
            <person name="Schaap P."/>
            <person name="Gloeckner G."/>
        </authorList>
    </citation>
    <scope>NUCLEOTIDE SEQUENCE [LARGE SCALE GENOMIC DNA]</scope>
    <source>
        <strain evidence="3">ATCC 26659 / Pp 5 / PN500</strain>
    </source>
</reference>
<dbReference type="AlphaFoldDB" id="D3AW94"/>